<accession>A0A7M7NFW6</accession>
<feature type="domain" description="Ig-like" evidence="7">
    <location>
        <begin position="235"/>
        <end position="335"/>
    </location>
</feature>
<evidence type="ECO:0000313" key="8">
    <source>
        <dbReference type="EnsemblMetazoa" id="XP_030834404"/>
    </source>
</evidence>
<dbReference type="OMA" id="INFHIAG"/>
<dbReference type="PANTHER" id="PTHR11640">
    <property type="entry name" value="NEPHRIN"/>
    <property type="match status" value="1"/>
</dbReference>
<feature type="domain" description="Ig-like" evidence="7">
    <location>
        <begin position="20"/>
        <end position="127"/>
    </location>
</feature>
<protein>
    <recommendedName>
        <fullName evidence="7">Ig-like domain-containing protein</fullName>
    </recommendedName>
</protein>
<dbReference type="GO" id="GO:0050839">
    <property type="term" value="F:cell adhesion molecule binding"/>
    <property type="evidence" value="ECO:0000318"/>
    <property type="project" value="GO_Central"/>
</dbReference>
<dbReference type="SMART" id="SM00409">
    <property type="entry name" value="IG"/>
    <property type="match status" value="5"/>
</dbReference>
<dbReference type="GeneID" id="115921251"/>
<name>A0A7M7NFW6_STRPU</name>
<keyword evidence="2" id="KW-0472">Membrane</keyword>
<dbReference type="InterPro" id="IPR003599">
    <property type="entry name" value="Ig_sub"/>
</dbReference>
<dbReference type="Proteomes" id="UP000007110">
    <property type="component" value="Unassembled WGS sequence"/>
</dbReference>
<feature type="chain" id="PRO_5029601506" description="Ig-like domain-containing protein" evidence="6">
    <location>
        <begin position="19"/>
        <end position="887"/>
    </location>
</feature>
<dbReference type="GO" id="GO:0005911">
    <property type="term" value="C:cell-cell junction"/>
    <property type="evidence" value="ECO:0000318"/>
    <property type="project" value="GO_Central"/>
</dbReference>
<feature type="domain" description="Ig-like" evidence="7">
    <location>
        <begin position="786"/>
        <end position="869"/>
    </location>
</feature>
<proteinExistence type="predicted"/>
<dbReference type="AlphaFoldDB" id="A0A7M7NFW6"/>
<dbReference type="InterPro" id="IPR003006">
    <property type="entry name" value="Ig/MHC_CS"/>
</dbReference>
<evidence type="ECO:0000256" key="1">
    <source>
        <dbReference type="ARBA" id="ARBA00004479"/>
    </source>
</evidence>
<feature type="domain" description="Ig-like" evidence="7">
    <location>
        <begin position="665"/>
        <end position="769"/>
    </location>
</feature>
<feature type="signal peptide" evidence="6">
    <location>
        <begin position="1"/>
        <end position="18"/>
    </location>
</feature>
<evidence type="ECO:0000256" key="3">
    <source>
        <dbReference type="ARBA" id="ARBA00023157"/>
    </source>
</evidence>
<dbReference type="PROSITE" id="PS00290">
    <property type="entry name" value="IG_MHC"/>
    <property type="match status" value="1"/>
</dbReference>
<dbReference type="InterPro" id="IPR051275">
    <property type="entry name" value="Cell_adhesion_signaling"/>
</dbReference>
<feature type="domain" description="Ig-like" evidence="7">
    <location>
        <begin position="132"/>
        <end position="212"/>
    </location>
</feature>
<dbReference type="InterPro" id="IPR013162">
    <property type="entry name" value="CD80_C2-set"/>
</dbReference>
<dbReference type="RefSeq" id="XP_030834404.1">
    <property type="nucleotide sequence ID" value="XM_030978544.1"/>
</dbReference>
<dbReference type="SUPFAM" id="SSF48726">
    <property type="entry name" value="Immunoglobulin"/>
    <property type="match status" value="6"/>
</dbReference>
<dbReference type="InterPro" id="IPR013783">
    <property type="entry name" value="Ig-like_fold"/>
</dbReference>
<evidence type="ECO:0000259" key="7">
    <source>
        <dbReference type="PROSITE" id="PS50835"/>
    </source>
</evidence>
<reference evidence="8" key="2">
    <citation type="submission" date="2021-01" db="UniProtKB">
        <authorList>
            <consortium name="EnsemblMetazoa"/>
        </authorList>
    </citation>
    <scope>IDENTIFICATION</scope>
</reference>
<keyword evidence="9" id="KW-1185">Reference proteome</keyword>
<keyword evidence="4" id="KW-0325">Glycoprotein</keyword>
<keyword evidence="3" id="KW-1015">Disulfide bond</keyword>
<dbReference type="PANTHER" id="PTHR11640:SF136">
    <property type="entry name" value="NEPHRIN"/>
    <property type="match status" value="1"/>
</dbReference>
<dbReference type="KEGG" id="spu:115921251"/>
<evidence type="ECO:0000256" key="4">
    <source>
        <dbReference type="ARBA" id="ARBA00023180"/>
    </source>
</evidence>
<keyword evidence="5" id="KW-0393">Immunoglobulin domain</keyword>
<comment type="subcellular location">
    <subcellularLocation>
        <location evidence="1">Membrane</location>
        <topology evidence="1">Single-pass type I membrane protein</topology>
    </subcellularLocation>
</comment>
<dbReference type="InParanoid" id="A0A7M7NFW6"/>
<evidence type="ECO:0000256" key="2">
    <source>
        <dbReference type="ARBA" id="ARBA00023136"/>
    </source>
</evidence>
<evidence type="ECO:0000256" key="5">
    <source>
        <dbReference type="ARBA" id="ARBA00023319"/>
    </source>
</evidence>
<dbReference type="GO" id="GO:0005886">
    <property type="term" value="C:plasma membrane"/>
    <property type="evidence" value="ECO:0000318"/>
    <property type="project" value="GO_Central"/>
</dbReference>
<evidence type="ECO:0000313" key="9">
    <source>
        <dbReference type="Proteomes" id="UP000007110"/>
    </source>
</evidence>
<dbReference type="Pfam" id="PF08205">
    <property type="entry name" value="C2-set_2"/>
    <property type="match status" value="7"/>
</dbReference>
<dbReference type="Gene3D" id="2.60.40.10">
    <property type="entry name" value="Immunoglobulins"/>
    <property type="match status" value="7"/>
</dbReference>
<sequence length="887" mass="97601">MAICAKVLVFLAAIISKSAPPYRIIITDGILRGYTPNNASVTVKARQQHDITCEAYGARPPAVLEWHIPDGVTVVLQKQSDVVQDNSYVSLKAVTITPSRNDQGKSLYCVVSHPVLQNNLQHSVHLNVQGPPDNVKMTTPDDLRDGIETNVTCTAVNGYPAPLIHWYIGSTNVTQDSSFKTSVNEIGRYDAESTLTLIPKRIDHGKPLICQAVQPTTPSIWSVNDSIVLNISFEPRLLSITDGLTQNRYKYGSSVSITSGQIHNLTCSVQGARPPAELEWHIPEEVQIRLEDQYNGVSGDAYTSQTVVSVTPSRNDDGKIFRCVASHRELDNELQLFIQLDVQVPPSDLELTAYGSIASNATETRSVIIFEDSATSFTCKSVGSRPKALISWTIGSEDDLGSTTSTSTTNEADQGLRDTKSTLEMIPRRRHHNKLLRCVACAGINQSHTEVRVIVFAPPNRILITDERSGGYYTNNADMTVTAGELYTITCVAFGARPPAILEWRIPDDVTVVLQNQSDVAQSNSFISRKAITITPSTNARGKNLRCVASHPELPSSRQSSVYLKVQGSSTYNTIRAGSSTYNTLNATSMSTRIWNPEVIPVFGENITLVCIYTPPSTSRLLSWRNVDGILLAIDTCQGVGYSNKQNVPDVSKYSLRVDSSSAEPTLLSITDGRTENGYKYEESVSITYGRTHNLTCSVEGARPPAELEWHVPEEVEVQMEDQYNVVHVDAYTSRRVVSVTPSRDDDGKIFRCMASHRELDNKLRSTIRLHVQVSPRNLRLTTSDPMTIDEAGTRSVIVFEDSATSFTCKSTGSRPKAVVSWIIGSDDDLGSTASMSTLNQTDQGLRDTKSTLQFNPKEEASQSTSPMCGLGWYKPESNRSEGYRIW</sequence>
<dbReference type="PROSITE" id="PS50835">
    <property type="entry name" value="IG_LIKE"/>
    <property type="match status" value="7"/>
</dbReference>
<feature type="domain" description="Ig-like" evidence="7">
    <location>
        <begin position="459"/>
        <end position="563"/>
    </location>
</feature>
<dbReference type="OrthoDB" id="5843397at2759"/>
<feature type="domain" description="Ig-like" evidence="7">
    <location>
        <begin position="346"/>
        <end position="454"/>
    </location>
</feature>
<dbReference type="GO" id="GO:0098609">
    <property type="term" value="P:cell-cell adhesion"/>
    <property type="evidence" value="ECO:0000318"/>
    <property type="project" value="GO_Central"/>
</dbReference>
<organism evidence="8 9">
    <name type="scientific">Strongylocentrotus purpuratus</name>
    <name type="common">Purple sea urchin</name>
    <dbReference type="NCBI Taxonomy" id="7668"/>
    <lineage>
        <taxon>Eukaryota</taxon>
        <taxon>Metazoa</taxon>
        <taxon>Echinodermata</taxon>
        <taxon>Eleutherozoa</taxon>
        <taxon>Echinozoa</taxon>
        <taxon>Echinoidea</taxon>
        <taxon>Euechinoidea</taxon>
        <taxon>Echinacea</taxon>
        <taxon>Camarodonta</taxon>
        <taxon>Echinidea</taxon>
        <taxon>Strongylocentrotidae</taxon>
        <taxon>Strongylocentrotus</taxon>
    </lineage>
</organism>
<dbReference type="InterPro" id="IPR036179">
    <property type="entry name" value="Ig-like_dom_sf"/>
</dbReference>
<dbReference type="InterPro" id="IPR007110">
    <property type="entry name" value="Ig-like_dom"/>
</dbReference>
<evidence type="ECO:0000256" key="6">
    <source>
        <dbReference type="SAM" id="SignalP"/>
    </source>
</evidence>
<keyword evidence="6" id="KW-0732">Signal</keyword>
<reference evidence="9" key="1">
    <citation type="submission" date="2015-02" db="EMBL/GenBank/DDBJ databases">
        <title>Genome sequencing for Strongylocentrotus purpuratus.</title>
        <authorList>
            <person name="Murali S."/>
            <person name="Liu Y."/>
            <person name="Vee V."/>
            <person name="English A."/>
            <person name="Wang M."/>
            <person name="Skinner E."/>
            <person name="Han Y."/>
            <person name="Muzny D.M."/>
            <person name="Worley K.C."/>
            <person name="Gibbs R.A."/>
        </authorList>
    </citation>
    <scope>NUCLEOTIDE SEQUENCE</scope>
</reference>
<dbReference type="EnsemblMetazoa" id="XM_030978544">
    <property type="protein sequence ID" value="XP_030834404"/>
    <property type="gene ID" value="LOC115921251"/>
</dbReference>